<keyword evidence="3" id="KW-0597">Phosphoprotein</keyword>
<evidence type="ECO:0000256" key="6">
    <source>
        <dbReference type="ARBA" id="ARBA00023136"/>
    </source>
</evidence>
<keyword evidence="6 7" id="KW-0472">Membrane</keyword>
<dbReference type="RefSeq" id="WP_190860689.1">
    <property type="nucleotide sequence ID" value="NZ_JACXIY010000013.1"/>
</dbReference>
<evidence type="ECO:0000259" key="8">
    <source>
        <dbReference type="PROSITE" id="PS50885"/>
    </source>
</evidence>
<protein>
    <submittedName>
        <fullName evidence="9">Histidine kinase</fullName>
    </submittedName>
</protein>
<evidence type="ECO:0000256" key="2">
    <source>
        <dbReference type="ARBA" id="ARBA00022475"/>
    </source>
</evidence>
<name>A0A927CLU4_9BACL</name>
<evidence type="ECO:0000256" key="7">
    <source>
        <dbReference type="SAM" id="Phobius"/>
    </source>
</evidence>
<evidence type="ECO:0000313" key="9">
    <source>
        <dbReference type="EMBL" id="MBD2868958.1"/>
    </source>
</evidence>
<dbReference type="AlphaFoldDB" id="A0A927CLU4"/>
<dbReference type="EMBL" id="JACXIY010000013">
    <property type="protein sequence ID" value="MBD2868958.1"/>
    <property type="molecule type" value="Genomic_DNA"/>
</dbReference>
<keyword evidence="4" id="KW-0808">Transferase</keyword>
<evidence type="ECO:0000256" key="4">
    <source>
        <dbReference type="ARBA" id="ARBA00022679"/>
    </source>
</evidence>
<evidence type="ECO:0000256" key="1">
    <source>
        <dbReference type="ARBA" id="ARBA00004651"/>
    </source>
</evidence>
<dbReference type="Pfam" id="PF06580">
    <property type="entry name" value="His_kinase"/>
    <property type="match status" value="1"/>
</dbReference>
<dbReference type="PANTHER" id="PTHR34220:SF7">
    <property type="entry name" value="SENSOR HISTIDINE KINASE YPDA"/>
    <property type="match status" value="1"/>
</dbReference>
<keyword evidence="7" id="KW-1133">Transmembrane helix</keyword>
<feature type="transmembrane region" description="Helical" evidence="7">
    <location>
        <begin position="270"/>
        <end position="294"/>
    </location>
</feature>
<dbReference type="InterPro" id="IPR003594">
    <property type="entry name" value="HATPase_dom"/>
</dbReference>
<organism evidence="9 10">
    <name type="scientific">Paenibacillus arenilitoris</name>
    <dbReference type="NCBI Taxonomy" id="2772299"/>
    <lineage>
        <taxon>Bacteria</taxon>
        <taxon>Bacillati</taxon>
        <taxon>Bacillota</taxon>
        <taxon>Bacilli</taxon>
        <taxon>Bacillales</taxon>
        <taxon>Paenibacillaceae</taxon>
        <taxon>Paenibacillus</taxon>
    </lineage>
</organism>
<dbReference type="InterPro" id="IPR036890">
    <property type="entry name" value="HATPase_C_sf"/>
</dbReference>
<comment type="caution">
    <text evidence="9">The sequence shown here is derived from an EMBL/GenBank/DDBJ whole genome shotgun (WGS) entry which is preliminary data.</text>
</comment>
<accession>A0A927CLU4</accession>
<dbReference type="SUPFAM" id="SSF55874">
    <property type="entry name" value="ATPase domain of HSP90 chaperone/DNA topoisomerase II/histidine kinase"/>
    <property type="match status" value="1"/>
</dbReference>
<dbReference type="Pfam" id="PF02518">
    <property type="entry name" value="HATPase_c"/>
    <property type="match status" value="1"/>
</dbReference>
<keyword evidence="10" id="KW-1185">Reference proteome</keyword>
<dbReference type="GO" id="GO:0005886">
    <property type="term" value="C:plasma membrane"/>
    <property type="evidence" value="ECO:0007669"/>
    <property type="project" value="UniProtKB-SubCell"/>
</dbReference>
<keyword evidence="2" id="KW-1003">Cell membrane</keyword>
<evidence type="ECO:0000256" key="5">
    <source>
        <dbReference type="ARBA" id="ARBA00022777"/>
    </source>
</evidence>
<sequence length="572" mass="65508">MKSFMQSPRRSIFGKIVMTFLGLLIPLCSLNLFMNESGADAVRSEIVNSMNTKVELYMNLIESDVERIVKLIQAYVNDEDLMKLSTSASIMTDIEKTQSILALKSKLDLFEESSRFVHQVNAFIPLLNRSVTSNDNSITAFDQAQFEALCVTTNRYEAPFLQWNGRLFISVPSSDPVVLEGKEPLFLLTVELSERELRNALRQFTTNGEQAVLAGNHLPWSISSGSESSDSDAGSEKFLVVGKSSSRLDSTLSIYMPENRIFGSLKRYRYWLILLTSLSVAVIIFFAFSIYRIIQRPLRTLVRSLNKVEQGNFNFVLTYPLKDEFGFLYRRFNAMVKELNVLVHEVYEQKYRVRLAELRQLQSQINPHFLYNSFFILHRMAKLHDNENIERFTKFLGEYFQFITRDGVHETTLETEAKYARTYMDIQSFRFANRIHGEFGELPEEIRNLQVPRLILQPLIENAYNHGLENKKKDGWIRVSFRADGGMLLVAVEDNGEELNEEKLQSLCIRLYVPEEASESTGLINVHRRLRIKYGQAGGVSLSLGESGGLRAELRIPLGREEDEHVPAAHCG</sequence>
<comment type="subcellular location">
    <subcellularLocation>
        <location evidence="1">Cell membrane</location>
        <topology evidence="1">Multi-pass membrane protein</topology>
    </subcellularLocation>
</comment>
<dbReference type="SMART" id="SM00304">
    <property type="entry name" value="HAMP"/>
    <property type="match status" value="1"/>
</dbReference>
<dbReference type="InterPro" id="IPR010559">
    <property type="entry name" value="Sig_transdc_His_kin_internal"/>
</dbReference>
<dbReference type="CDD" id="cd06225">
    <property type="entry name" value="HAMP"/>
    <property type="match status" value="1"/>
</dbReference>
<proteinExistence type="predicted"/>
<keyword evidence="5 9" id="KW-0418">Kinase</keyword>
<dbReference type="Gene3D" id="6.10.340.10">
    <property type="match status" value="1"/>
</dbReference>
<gene>
    <name evidence="9" type="ORF">IDH41_10235</name>
</gene>
<dbReference type="GO" id="GO:0000155">
    <property type="term" value="F:phosphorelay sensor kinase activity"/>
    <property type="evidence" value="ECO:0007669"/>
    <property type="project" value="InterPro"/>
</dbReference>
<dbReference type="PANTHER" id="PTHR34220">
    <property type="entry name" value="SENSOR HISTIDINE KINASE YPDA"/>
    <property type="match status" value="1"/>
</dbReference>
<dbReference type="Proteomes" id="UP000632125">
    <property type="component" value="Unassembled WGS sequence"/>
</dbReference>
<dbReference type="SUPFAM" id="SSF158472">
    <property type="entry name" value="HAMP domain-like"/>
    <property type="match status" value="1"/>
</dbReference>
<dbReference type="PROSITE" id="PS50885">
    <property type="entry name" value="HAMP"/>
    <property type="match status" value="1"/>
</dbReference>
<dbReference type="Gene3D" id="3.30.565.10">
    <property type="entry name" value="Histidine kinase-like ATPase, C-terminal domain"/>
    <property type="match status" value="1"/>
</dbReference>
<keyword evidence="7" id="KW-0812">Transmembrane</keyword>
<dbReference type="Pfam" id="PF00672">
    <property type="entry name" value="HAMP"/>
    <property type="match status" value="1"/>
</dbReference>
<dbReference type="InterPro" id="IPR050640">
    <property type="entry name" value="Bact_2-comp_sensor_kinase"/>
</dbReference>
<evidence type="ECO:0000256" key="3">
    <source>
        <dbReference type="ARBA" id="ARBA00022553"/>
    </source>
</evidence>
<evidence type="ECO:0000313" key="10">
    <source>
        <dbReference type="Proteomes" id="UP000632125"/>
    </source>
</evidence>
<feature type="domain" description="HAMP" evidence="8">
    <location>
        <begin position="292"/>
        <end position="344"/>
    </location>
</feature>
<dbReference type="InterPro" id="IPR003660">
    <property type="entry name" value="HAMP_dom"/>
</dbReference>
<reference evidence="9" key="1">
    <citation type="submission" date="2020-09" db="EMBL/GenBank/DDBJ databases">
        <title>A novel bacterium of genus Paenibacillus, isolated from South China Sea.</title>
        <authorList>
            <person name="Huang H."/>
            <person name="Mo K."/>
            <person name="Hu Y."/>
        </authorList>
    </citation>
    <scope>NUCLEOTIDE SEQUENCE</scope>
    <source>
        <strain evidence="9">IB182493</strain>
    </source>
</reference>